<dbReference type="SMART" id="SM00244">
    <property type="entry name" value="PHB"/>
    <property type="match status" value="1"/>
</dbReference>
<evidence type="ECO:0000256" key="3">
    <source>
        <dbReference type="ARBA" id="ARBA00023136"/>
    </source>
</evidence>
<feature type="compositionally biased region" description="Basic and acidic residues" evidence="4">
    <location>
        <begin position="544"/>
        <end position="559"/>
    </location>
</feature>
<feature type="compositionally biased region" description="Polar residues" evidence="4">
    <location>
        <begin position="561"/>
        <end position="573"/>
    </location>
</feature>
<reference evidence="7" key="1">
    <citation type="submission" date="2019-08" db="EMBL/GenBank/DDBJ databases">
        <title>The improved chromosome-level genome for the pearl oyster Pinctada fucata martensii using PacBio sequencing and Hi-C.</title>
        <authorList>
            <person name="Zheng Z."/>
        </authorList>
    </citation>
    <scope>NUCLEOTIDE SEQUENCE</scope>
    <source>
        <strain evidence="7">ZZ-2019</strain>
        <tissue evidence="7">Adductor muscle</tissue>
    </source>
</reference>
<feature type="region of interest" description="Disordered" evidence="4">
    <location>
        <begin position="351"/>
        <end position="370"/>
    </location>
</feature>
<comment type="subcellular location">
    <subcellularLocation>
        <location evidence="1">Membrane</location>
    </subcellularLocation>
</comment>
<feature type="domain" description="Band 7" evidence="6">
    <location>
        <begin position="112"/>
        <end position="271"/>
    </location>
</feature>
<protein>
    <recommendedName>
        <fullName evidence="6">Band 7 domain-containing protein</fullName>
    </recommendedName>
</protein>
<dbReference type="Proteomes" id="UP001186944">
    <property type="component" value="Unassembled WGS sequence"/>
</dbReference>
<proteinExistence type="inferred from homology"/>
<dbReference type="InterPro" id="IPR001972">
    <property type="entry name" value="Stomatin_HflK_fam"/>
</dbReference>
<dbReference type="GO" id="GO:0005886">
    <property type="term" value="C:plasma membrane"/>
    <property type="evidence" value="ECO:0007669"/>
    <property type="project" value="InterPro"/>
</dbReference>
<dbReference type="PANTHER" id="PTHR10264:SF19">
    <property type="entry name" value="AT06885P-RELATED"/>
    <property type="match status" value="1"/>
</dbReference>
<keyword evidence="5" id="KW-1133">Transmembrane helix</keyword>
<sequence length="636" mass="71668">MWYMTGLHDVPCPNLLRKARAPTNLSSLNGSGSREYLRWKPSYLQQETSNGEGQRSLTEINLESSDNWRQSRDNTTKGYEVDRDGDLGCCGCILFFFSILFVIFFFPLALCMSLKVIAEYERAVIFRLGRVVAGGPKGPGMIFVFPCVDSMTKVDLRTISYDVPPQEILTKDTVTVSVDAVVYYRIQDPVAAVCNVDNAYRSSQLLAATTLRNVLGMKQMAEVLSEREHIAAMMQDMLEHSTAAWGIRIERVEVKDVRLPMQLQRAMAAEAEATREAKAKVVAAEGEQNASRALKEAGDVISESPAALQLRYLQSLGSIASQKESSILFPIPLNMMIDSNKVSRCFKSTSFSGSGSNPQSFFKEQDSTAKTDRIDSYATSNEAFSLQIESKDSATRQERDQMQQWKLSETLTPVPDDQNQRSYKWSVGKQIQEQLSTEMEVKADINYSSLEHERSDSMKEPLIDDTGSFNEQQITSTSQVDYSYAERSSAANLAYQVQDSFSEQEVTTTSQVDYAERNSATSPVYQVVEKRKVIITEKLDMEPQRRPEAVVRPRQREPYDETQTQHAVQVTTRTRSDIEKRPLLTSMEQTNESPTSSVRVSSEQHRQESVTTERSDRTEIRKGRYSTKIVIGKSDS</sequence>
<feature type="compositionally biased region" description="Polar residues" evidence="4">
    <location>
        <begin position="586"/>
        <end position="601"/>
    </location>
</feature>
<organism evidence="7 8">
    <name type="scientific">Pinctada imbricata</name>
    <name type="common">Atlantic pearl-oyster</name>
    <name type="synonym">Pinctada martensii</name>
    <dbReference type="NCBI Taxonomy" id="66713"/>
    <lineage>
        <taxon>Eukaryota</taxon>
        <taxon>Metazoa</taxon>
        <taxon>Spiralia</taxon>
        <taxon>Lophotrochozoa</taxon>
        <taxon>Mollusca</taxon>
        <taxon>Bivalvia</taxon>
        <taxon>Autobranchia</taxon>
        <taxon>Pteriomorphia</taxon>
        <taxon>Pterioida</taxon>
        <taxon>Pterioidea</taxon>
        <taxon>Pteriidae</taxon>
        <taxon>Pinctada</taxon>
    </lineage>
</organism>
<name>A0AA88YJE3_PINIB</name>
<evidence type="ECO:0000256" key="1">
    <source>
        <dbReference type="ARBA" id="ARBA00004370"/>
    </source>
</evidence>
<accession>A0AA88YJE3</accession>
<feature type="compositionally biased region" description="Polar residues" evidence="4">
    <location>
        <begin position="351"/>
        <end position="362"/>
    </location>
</feature>
<gene>
    <name evidence="7" type="ORF">FSP39_018244</name>
</gene>
<evidence type="ECO:0000256" key="5">
    <source>
        <dbReference type="SAM" id="Phobius"/>
    </source>
</evidence>
<evidence type="ECO:0000256" key="4">
    <source>
        <dbReference type="SAM" id="MobiDB-lite"/>
    </source>
</evidence>
<dbReference type="InterPro" id="IPR036013">
    <property type="entry name" value="Band_7/SPFH_dom_sf"/>
</dbReference>
<feature type="region of interest" description="Disordered" evidence="4">
    <location>
        <begin position="544"/>
        <end position="636"/>
    </location>
</feature>
<dbReference type="Gene3D" id="6.10.250.2090">
    <property type="match status" value="1"/>
</dbReference>
<dbReference type="Pfam" id="PF01145">
    <property type="entry name" value="Band_7"/>
    <property type="match status" value="1"/>
</dbReference>
<comment type="similarity">
    <text evidence="2">Belongs to the band 7/mec-2 family.</text>
</comment>
<dbReference type="InterPro" id="IPR001107">
    <property type="entry name" value="Band_7"/>
</dbReference>
<evidence type="ECO:0000259" key="6">
    <source>
        <dbReference type="SMART" id="SM00244"/>
    </source>
</evidence>
<dbReference type="PANTHER" id="PTHR10264">
    <property type="entry name" value="BAND 7 PROTEIN-RELATED"/>
    <property type="match status" value="1"/>
</dbReference>
<dbReference type="SUPFAM" id="SSF117892">
    <property type="entry name" value="Band 7/SPFH domain"/>
    <property type="match status" value="1"/>
</dbReference>
<feature type="transmembrane region" description="Helical" evidence="5">
    <location>
        <begin position="87"/>
        <end position="110"/>
    </location>
</feature>
<dbReference type="AlphaFoldDB" id="A0AA88YJE3"/>
<dbReference type="PRINTS" id="PR00721">
    <property type="entry name" value="STOMATIN"/>
</dbReference>
<keyword evidence="5" id="KW-0812">Transmembrane</keyword>
<dbReference type="EMBL" id="VSWD01000003">
    <property type="protein sequence ID" value="KAK3106349.1"/>
    <property type="molecule type" value="Genomic_DNA"/>
</dbReference>
<feature type="compositionally biased region" description="Basic and acidic residues" evidence="4">
    <location>
        <begin position="602"/>
        <end position="622"/>
    </location>
</feature>
<dbReference type="InterPro" id="IPR043202">
    <property type="entry name" value="Band-7_stomatin-like"/>
</dbReference>
<evidence type="ECO:0000256" key="2">
    <source>
        <dbReference type="ARBA" id="ARBA00008164"/>
    </source>
</evidence>
<evidence type="ECO:0000313" key="8">
    <source>
        <dbReference type="Proteomes" id="UP001186944"/>
    </source>
</evidence>
<keyword evidence="3 5" id="KW-0472">Membrane</keyword>
<evidence type="ECO:0000313" key="7">
    <source>
        <dbReference type="EMBL" id="KAK3106349.1"/>
    </source>
</evidence>
<comment type="caution">
    <text evidence="7">The sequence shown here is derived from an EMBL/GenBank/DDBJ whole genome shotgun (WGS) entry which is preliminary data.</text>
</comment>
<dbReference type="Gene3D" id="3.30.479.30">
    <property type="entry name" value="Band 7 domain"/>
    <property type="match status" value="1"/>
</dbReference>
<keyword evidence="8" id="KW-1185">Reference proteome</keyword>
<dbReference type="FunFam" id="3.30.479.30:FF:000002">
    <property type="entry name" value="band 7 protein AGAP004871"/>
    <property type="match status" value="1"/>
</dbReference>